<keyword evidence="3" id="KW-1185">Reference proteome</keyword>
<dbReference type="PANTHER" id="PTHR33344">
    <property type="entry name" value="OS02G0761600 PROTEIN"/>
    <property type="match status" value="1"/>
</dbReference>
<proteinExistence type="predicted"/>
<dbReference type="EMBL" id="JAYKXN010000002">
    <property type="protein sequence ID" value="KAK7310509.1"/>
    <property type="molecule type" value="Genomic_DNA"/>
</dbReference>
<sequence length="338" mass="38908">MEIRETEVHVQKKGNLIYYCSCKKITLIVCFLNIVIALHSLHSLYASLYIYSGVVARNIKMYKHSHIQKMEDSNQIRKTYKPMKLMESVKELKWEFSNENAVVELPQNLKLKIIDDVLLRLKSLNESKVKKSHSQTIVEEKETIEIWRKEKLKEVKSIVVGKTSKLTIPHEEAGLLLRALEYNWVALSEEIGLGLPTKVVNKEHDDKPEGIEQLEEEVLPGRPLPPECNVELHTDYGGFAVRWGLTHHKDSAADCCQACLNQAKQANKGQKKCNIWVYCPSEFGCHSPDIYKHKLKECWLKYAEEPKLNFKDKYPEWYRKSHPSAPVIVPWASGVVGS</sequence>
<dbReference type="PANTHER" id="PTHR33344:SF1">
    <property type="entry name" value="OS06G0214100 PROTEIN"/>
    <property type="match status" value="1"/>
</dbReference>
<feature type="transmembrane region" description="Helical" evidence="1">
    <location>
        <begin position="25"/>
        <end position="51"/>
    </location>
</feature>
<dbReference type="AlphaFoldDB" id="A0AAN9K794"/>
<reference evidence="2 3" key="1">
    <citation type="submission" date="2024-01" db="EMBL/GenBank/DDBJ databases">
        <title>The genomes of 5 underutilized Papilionoideae crops provide insights into root nodulation and disease resistance.</title>
        <authorList>
            <person name="Yuan L."/>
        </authorList>
    </citation>
    <scope>NUCLEOTIDE SEQUENCE [LARGE SCALE GENOMIC DNA]</scope>
    <source>
        <strain evidence="2">LY-2023</strain>
        <tissue evidence="2">Leaf</tissue>
    </source>
</reference>
<keyword evidence="1" id="KW-0472">Membrane</keyword>
<evidence type="ECO:0008006" key="4">
    <source>
        <dbReference type="Google" id="ProtNLM"/>
    </source>
</evidence>
<dbReference type="Proteomes" id="UP001359559">
    <property type="component" value="Unassembled WGS sequence"/>
</dbReference>
<name>A0AAN9K794_CLITE</name>
<gene>
    <name evidence="2" type="ORF">RJT34_08063</name>
</gene>
<organism evidence="2 3">
    <name type="scientific">Clitoria ternatea</name>
    <name type="common">Butterfly pea</name>
    <dbReference type="NCBI Taxonomy" id="43366"/>
    <lineage>
        <taxon>Eukaryota</taxon>
        <taxon>Viridiplantae</taxon>
        <taxon>Streptophyta</taxon>
        <taxon>Embryophyta</taxon>
        <taxon>Tracheophyta</taxon>
        <taxon>Spermatophyta</taxon>
        <taxon>Magnoliopsida</taxon>
        <taxon>eudicotyledons</taxon>
        <taxon>Gunneridae</taxon>
        <taxon>Pentapetalae</taxon>
        <taxon>rosids</taxon>
        <taxon>fabids</taxon>
        <taxon>Fabales</taxon>
        <taxon>Fabaceae</taxon>
        <taxon>Papilionoideae</taxon>
        <taxon>50 kb inversion clade</taxon>
        <taxon>NPAAA clade</taxon>
        <taxon>indigoferoid/millettioid clade</taxon>
        <taxon>Phaseoleae</taxon>
        <taxon>Clitoria</taxon>
    </lineage>
</organism>
<comment type="caution">
    <text evidence="2">The sequence shown here is derived from an EMBL/GenBank/DDBJ whole genome shotgun (WGS) entry which is preliminary data.</text>
</comment>
<keyword evidence="1" id="KW-0812">Transmembrane</keyword>
<evidence type="ECO:0000313" key="3">
    <source>
        <dbReference type="Proteomes" id="UP001359559"/>
    </source>
</evidence>
<protein>
    <recommendedName>
        <fullName evidence="4">Apple domain-containing protein</fullName>
    </recommendedName>
</protein>
<evidence type="ECO:0000256" key="1">
    <source>
        <dbReference type="SAM" id="Phobius"/>
    </source>
</evidence>
<keyword evidence="1" id="KW-1133">Transmembrane helix</keyword>
<accession>A0AAN9K794</accession>
<evidence type="ECO:0000313" key="2">
    <source>
        <dbReference type="EMBL" id="KAK7310509.1"/>
    </source>
</evidence>